<evidence type="ECO:0000313" key="2">
    <source>
        <dbReference type="EMBL" id="CAK9168408.1"/>
    </source>
</evidence>
<feature type="compositionally biased region" description="Pro residues" evidence="1">
    <location>
        <begin position="1"/>
        <end position="11"/>
    </location>
</feature>
<proteinExistence type="predicted"/>
<organism evidence="3 4">
    <name type="scientific">Ilex paraguariensis</name>
    <name type="common">yerba mate</name>
    <dbReference type="NCBI Taxonomy" id="185542"/>
    <lineage>
        <taxon>Eukaryota</taxon>
        <taxon>Viridiplantae</taxon>
        <taxon>Streptophyta</taxon>
        <taxon>Embryophyta</taxon>
        <taxon>Tracheophyta</taxon>
        <taxon>Spermatophyta</taxon>
        <taxon>Magnoliopsida</taxon>
        <taxon>eudicotyledons</taxon>
        <taxon>Gunneridae</taxon>
        <taxon>Pentapetalae</taxon>
        <taxon>asterids</taxon>
        <taxon>campanulids</taxon>
        <taxon>Aquifoliales</taxon>
        <taxon>Aquifoliaceae</taxon>
        <taxon>Ilex</taxon>
    </lineage>
</organism>
<comment type="caution">
    <text evidence="3">The sequence shown here is derived from an EMBL/GenBank/DDBJ whole genome shotgun (WGS) entry which is preliminary data.</text>
</comment>
<keyword evidence="4" id="KW-1185">Reference proteome</keyword>
<evidence type="ECO:0000313" key="4">
    <source>
        <dbReference type="Proteomes" id="UP001642360"/>
    </source>
</evidence>
<accession>A0ABC8V202</accession>
<dbReference type="Proteomes" id="UP001642360">
    <property type="component" value="Unassembled WGS sequence"/>
</dbReference>
<gene>
    <name evidence="2" type="ORF">ILEXP_LOCUS37800</name>
    <name evidence="3" type="ORF">ILEXP_LOCUS57873</name>
</gene>
<protein>
    <submittedName>
        <fullName evidence="3">Uncharacterized protein</fullName>
    </submittedName>
</protein>
<evidence type="ECO:0000256" key="1">
    <source>
        <dbReference type="SAM" id="MobiDB-lite"/>
    </source>
</evidence>
<dbReference type="EMBL" id="CAUOFW020005058">
    <property type="protein sequence ID" value="CAK9168408.1"/>
    <property type="molecule type" value="Genomic_DNA"/>
</dbReference>
<evidence type="ECO:0000313" key="3">
    <source>
        <dbReference type="EMBL" id="CAK9187340.1"/>
    </source>
</evidence>
<dbReference type="EMBL" id="CAUOFW020009935">
    <property type="protein sequence ID" value="CAK9187340.1"/>
    <property type="molecule type" value="Genomic_DNA"/>
</dbReference>
<reference evidence="3 4" key="1">
    <citation type="submission" date="2024-02" db="EMBL/GenBank/DDBJ databases">
        <authorList>
            <person name="Vignale AGUSTIN F."/>
            <person name="Sosa J E."/>
            <person name="Modenutti C."/>
        </authorList>
    </citation>
    <scope>NUCLEOTIDE SEQUENCE [LARGE SCALE GENOMIC DNA]</scope>
</reference>
<feature type="region of interest" description="Disordered" evidence="1">
    <location>
        <begin position="1"/>
        <end position="24"/>
    </location>
</feature>
<dbReference type="AlphaFoldDB" id="A0ABC8V202"/>
<name>A0ABC8V202_9AQUA</name>
<sequence length="75" mass="7731">MKAIPFPPPKVMPSATTKPSPPLADPLCTGAGGGAKAAGCGGLRGGERLAGRGAYIIDFLLELRQQPSKNRVEDE</sequence>